<dbReference type="RefSeq" id="WP_241371213.1">
    <property type="nucleotide sequence ID" value="NZ_JAKZFC010000018.1"/>
</dbReference>
<dbReference type="Proteomes" id="UP001316087">
    <property type="component" value="Unassembled WGS sequence"/>
</dbReference>
<evidence type="ECO:0000313" key="2">
    <source>
        <dbReference type="Proteomes" id="UP001316087"/>
    </source>
</evidence>
<evidence type="ECO:0000313" key="1">
    <source>
        <dbReference type="EMBL" id="MCH7324056.1"/>
    </source>
</evidence>
<gene>
    <name evidence="1" type="ORF">LZ480_19535</name>
</gene>
<organism evidence="1 2">
    <name type="scientific">Solibacillus palustris</name>
    <dbReference type="NCBI Taxonomy" id="2908203"/>
    <lineage>
        <taxon>Bacteria</taxon>
        <taxon>Bacillati</taxon>
        <taxon>Bacillota</taxon>
        <taxon>Bacilli</taxon>
        <taxon>Bacillales</taxon>
        <taxon>Caryophanaceae</taxon>
        <taxon>Solibacillus</taxon>
    </lineage>
</organism>
<comment type="caution">
    <text evidence="1">The sequence shown here is derived from an EMBL/GenBank/DDBJ whole genome shotgun (WGS) entry which is preliminary data.</text>
</comment>
<name>A0ABS9UIA5_9BACL</name>
<accession>A0ABS9UIA5</accession>
<reference evidence="1 2" key="1">
    <citation type="submission" date="2022-03" db="EMBL/GenBank/DDBJ databases">
        <authorList>
            <person name="Jo J.-H."/>
            <person name="Im W.-T."/>
        </authorList>
    </citation>
    <scope>NUCLEOTIDE SEQUENCE [LARGE SCALE GENOMIC DNA]</scope>
    <source>
        <strain evidence="1 2">MA9</strain>
    </source>
</reference>
<keyword evidence="2" id="KW-1185">Reference proteome</keyword>
<sequence>MSFLFIYNVSTKGEISEASPSISSSELHAENEKKIKEAEEITTILYQEGGFFEQVNNHSKA</sequence>
<evidence type="ECO:0008006" key="3">
    <source>
        <dbReference type="Google" id="ProtNLM"/>
    </source>
</evidence>
<proteinExistence type="predicted"/>
<protein>
    <recommendedName>
        <fullName evidence="3">DUF4025 domain-containing protein</fullName>
    </recommendedName>
</protein>
<dbReference type="EMBL" id="JAKZFC010000018">
    <property type="protein sequence ID" value="MCH7324056.1"/>
    <property type="molecule type" value="Genomic_DNA"/>
</dbReference>